<organism evidence="6 7">
    <name type="scientific">Cellulomonas terrae</name>
    <dbReference type="NCBI Taxonomy" id="311234"/>
    <lineage>
        <taxon>Bacteria</taxon>
        <taxon>Bacillati</taxon>
        <taxon>Actinomycetota</taxon>
        <taxon>Actinomycetes</taxon>
        <taxon>Micrococcales</taxon>
        <taxon>Cellulomonadaceae</taxon>
        <taxon>Cellulomonas</taxon>
    </lineage>
</organism>
<dbReference type="EMBL" id="BJWH01000003">
    <property type="protein sequence ID" value="GEL97547.1"/>
    <property type="molecule type" value="Genomic_DNA"/>
</dbReference>
<protein>
    <recommendedName>
        <fullName evidence="8">Kinase Y4mE</fullName>
    </recommendedName>
</protein>
<accession>A0A511JHS7</accession>
<dbReference type="RefSeq" id="WP_146845091.1">
    <property type="nucleotide sequence ID" value="NZ_BJWH01000003.1"/>
</dbReference>
<dbReference type="GO" id="GO:0004674">
    <property type="term" value="F:protein serine/threonine kinase activity"/>
    <property type="evidence" value="ECO:0007669"/>
    <property type="project" value="TreeGrafter"/>
</dbReference>
<dbReference type="AlphaFoldDB" id="A0A511JHS7"/>
<evidence type="ECO:0000256" key="2">
    <source>
        <dbReference type="ARBA" id="ARBA00022679"/>
    </source>
</evidence>
<comment type="similarity">
    <text evidence="1">Belongs to the HipA Ser/Thr kinase family.</text>
</comment>
<dbReference type="Gene3D" id="1.10.1070.20">
    <property type="match status" value="1"/>
</dbReference>
<dbReference type="NCBIfam" id="TIGR03071">
    <property type="entry name" value="couple_hipA"/>
    <property type="match status" value="1"/>
</dbReference>
<evidence type="ECO:0000313" key="6">
    <source>
        <dbReference type="EMBL" id="GEL97547.1"/>
    </source>
</evidence>
<comment type="caution">
    <text evidence="6">The sequence shown here is derived from an EMBL/GenBank/DDBJ whole genome shotgun (WGS) entry which is preliminary data.</text>
</comment>
<gene>
    <name evidence="6" type="ORF">CTE05_10940</name>
</gene>
<dbReference type="Pfam" id="PF07804">
    <property type="entry name" value="HipA_C"/>
    <property type="match status" value="1"/>
</dbReference>
<keyword evidence="3" id="KW-0418">Kinase</keyword>
<evidence type="ECO:0000259" key="4">
    <source>
        <dbReference type="Pfam" id="PF07804"/>
    </source>
</evidence>
<evidence type="ECO:0000313" key="7">
    <source>
        <dbReference type="Proteomes" id="UP000321049"/>
    </source>
</evidence>
<evidence type="ECO:0000256" key="1">
    <source>
        <dbReference type="ARBA" id="ARBA00010164"/>
    </source>
</evidence>
<reference evidence="6 7" key="1">
    <citation type="submission" date="2019-07" db="EMBL/GenBank/DDBJ databases">
        <title>Whole genome shotgun sequence of Cellulomonas terrae NBRC 100819.</title>
        <authorList>
            <person name="Hosoyama A."/>
            <person name="Uohara A."/>
            <person name="Ohji S."/>
            <person name="Ichikawa N."/>
        </authorList>
    </citation>
    <scope>NUCLEOTIDE SEQUENCE [LARGE SCALE GENOMIC DNA]</scope>
    <source>
        <strain evidence="6 7">NBRC 100819</strain>
    </source>
</reference>
<dbReference type="InterPro" id="IPR012893">
    <property type="entry name" value="HipA-like_C"/>
</dbReference>
<dbReference type="InterPro" id="IPR017508">
    <property type="entry name" value="HipA_N1"/>
</dbReference>
<dbReference type="Pfam" id="PF13657">
    <property type="entry name" value="Couple_hipA"/>
    <property type="match status" value="1"/>
</dbReference>
<dbReference type="Proteomes" id="UP000321049">
    <property type="component" value="Unassembled WGS sequence"/>
</dbReference>
<dbReference type="InterPro" id="IPR052028">
    <property type="entry name" value="HipA_Ser/Thr_kinase"/>
</dbReference>
<feature type="domain" description="HipA-like C-terminal" evidence="4">
    <location>
        <begin position="148"/>
        <end position="385"/>
    </location>
</feature>
<dbReference type="GO" id="GO:0005829">
    <property type="term" value="C:cytosol"/>
    <property type="evidence" value="ECO:0007669"/>
    <property type="project" value="TreeGrafter"/>
</dbReference>
<evidence type="ECO:0000256" key="3">
    <source>
        <dbReference type="ARBA" id="ARBA00022777"/>
    </source>
</evidence>
<keyword evidence="7" id="KW-1185">Reference proteome</keyword>
<name>A0A511JHS7_9CELL</name>
<feature type="domain" description="HipA N-terminal subdomain 1" evidence="5">
    <location>
        <begin position="5"/>
        <end position="105"/>
    </location>
</feature>
<evidence type="ECO:0000259" key="5">
    <source>
        <dbReference type="Pfam" id="PF13657"/>
    </source>
</evidence>
<dbReference type="PANTHER" id="PTHR37419">
    <property type="entry name" value="SERINE/THREONINE-PROTEIN KINASE TOXIN HIPA"/>
    <property type="match status" value="1"/>
</dbReference>
<dbReference type="OrthoDB" id="3182374at2"/>
<keyword evidence="2" id="KW-0808">Transferase</keyword>
<proteinExistence type="inferred from homology"/>
<dbReference type="PANTHER" id="PTHR37419:SF1">
    <property type="entry name" value="SERINE_THREONINE-PROTEIN KINASE TOXIN HIPA"/>
    <property type="match status" value="1"/>
</dbReference>
<evidence type="ECO:0008006" key="8">
    <source>
        <dbReference type="Google" id="ProtNLM"/>
    </source>
</evidence>
<sequence>MNRALDLWLYGTRAATVTSRADRLDLVWSDAAVARWGVGSRVASHLLPLATTDGAHPARVRAWLEGLLPEGRTRTAMAVEHRIDPDDTLGILGIYGKDTAGALVFVDEGAPDPATTAHLEPIDRDEVAAMLRRSASYGTADGRLDSLTSLAGMEPKVALARHADGWARVRAGAASTHIIKLSRPARSPTRDLIDTEAASLDLARRIGLTTVDASVEQFEDVRAIVVSRYDRVVSDGPTGRIHQEDLAQALGISTSDPERKFQRGRALPSYAAAARVLTDGGARTDDLLRLVTFTVAIGNTDAHAKNHSFVRHPDGARLNLAPAYDISMHEHTTVSSGRLALAVSGKDAIATITAADLADEGRSWGMAPRRAQRVVAQTVQAVDDALADVDRDAHPGVSPAAWGNVQQRVGRLAGQLARL</sequence>